<dbReference type="AlphaFoldDB" id="A0A931FHV9"/>
<dbReference type="PANTHER" id="PTHR33542:SF5">
    <property type="entry name" value="FERROCHELATASE CHE1"/>
    <property type="match status" value="1"/>
</dbReference>
<comment type="caution">
    <text evidence="4">The sequence shown here is derived from an EMBL/GenBank/DDBJ whole genome shotgun (WGS) entry which is preliminary data.</text>
</comment>
<dbReference type="GO" id="GO:0016829">
    <property type="term" value="F:lyase activity"/>
    <property type="evidence" value="ECO:0007669"/>
    <property type="project" value="UniProtKB-KW"/>
</dbReference>
<evidence type="ECO:0000256" key="3">
    <source>
        <dbReference type="SAM" id="MobiDB-lite"/>
    </source>
</evidence>
<gene>
    <name evidence="4" type="ORF">I2501_24090</name>
</gene>
<dbReference type="Pfam" id="PF01903">
    <property type="entry name" value="CbiX"/>
    <property type="match status" value="2"/>
</dbReference>
<name>A0A931FHV9_9ACTN</name>
<keyword evidence="1" id="KW-0479">Metal-binding</keyword>
<feature type="compositionally biased region" description="Polar residues" evidence="3">
    <location>
        <begin position="286"/>
        <end position="296"/>
    </location>
</feature>
<dbReference type="PANTHER" id="PTHR33542">
    <property type="entry name" value="SIROHYDROCHLORIN FERROCHELATASE, CHLOROPLASTIC"/>
    <property type="match status" value="1"/>
</dbReference>
<dbReference type="SUPFAM" id="SSF53800">
    <property type="entry name" value="Chelatase"/>
    <property type="match status" value="1"/>
</dbReference>
<reference evidence="4" key="1">
    <citation type="submission" date="2020-11" db="EMBL/GenBank/DDBJ databases">
        <title>Isolation and identification of active actinomycetes.</title>
        <authorList>
            <person name="Yu B."/>
        </authorList>
    </citation>
    <scope>NUCLEOTIDE SEQUENCE</scope>
    <source>
        <strain evidence="4">NEAU-YB345</strain>
    </source>
</reference>
<dbReference type="Proteomes" id="UP000657385">
    <property type="component" value="Unassembled WGS sequence"/>
</dbReference>
<protein>
    <submittedName>
        <fullName evidence="4">Sirohydrochlorin chelatase</fullName>
    </submittedName>
</protein>
<dbReference type="GO" id="GO:0046872">
    <property type="term" value="F:metal ion binding"/>
    <property type="evidence" value="ECO:0007669"/>
    <property type="project" value="UniProtKB-KW"/>
</dbReference>
<dbReference type="InterPro" id="IPR002762">
    <property type="entry name" value="CbiX-like"/>
</dbReference>
<keyword evidence="2" id="KW-0456">Lyase</keyword>
<dbReference type="Gene3D" id="3.40.50.1400">
    <property type="match status" value="2"/>
</dbReference>
<dbReference type="CDD" id="cd03416">
    <property type="entry name" value="CbiX_SirB_N"/>
    <property type="match status" value="1"/>
</dbReference>
<sequence>MSATAPAGDGAAHGIPAHRVAAHGIPAPSTVRRTPTLLIVAHGTRDPEGVAATEALVARVRELRPELSVACCYLDLVSPSLPEALARLHGPVVLVPLLLGAGYHVRVDIPDAVAAAPSLGAVHVADALGPHPLLVDALTDRLAEAGWRSGHGPVVLAAAGSTDPDANADADAMAALLGERHPCTTVVPSYLCAAGPTPAEAVSALRAAGHDRVAVAEYLLSPGFFARKAARSGAWTTSAPLGPHDAIAQLVTLRYDEALRRATTRGRAGGVREHIRGARSHPGTEGRTTAPFTHGA</sequence>
<evidence type="ECO:0000313" key="5">
    <source>
        <dbReference type="Proteomes" id="UP000657385"/>
    </source>
</evidence>
<keyword evidence="5" id="KW-1185">Reference proteome</keyword>
<evidence type="ECO:0000256" key="1">
    <source>
        <dbReference type="ARBA" id="ARBA00022723"/>
    </source>
</evidence>
<evidence type="ECO:0000313" key="4">
    <source>
        <dbReference type="EMBL" id="MBF9071104.1"/>
    </source>
</evidence>
<dbReference type="InterPro" id="IPR050963">
    <property type="entry name" value="Sirohydro_Cobaltochel/CbiX"/>
</dbReference>
<organism evidence="4 5">
    <name type="scientific">Streptacidiphilus fuscans</name>
    <dbReference type="NCBI Taxonomy" id="2789292"/>
    <lineage>
        <taxon>Bacteria</taxon>
        <taxon>Bacillati</taxon>
        <taxon>Actinomycetota</taxon>
        <taxon>Actinomycetes</taxon>
        <taxon>Kitasatosporales</taxon>
        <taxon>Streptomycetaceae</taxon>
        <taxon>Streptacidiphilus</taxon>
    </lineage>
</organism>
<accession>A0A931FHV9</accession>
<dbReference type="EMBL" id="JADPRT010000010">
    <property type="protein sequence ID" value="MBF9071104.1"/>
    <property type="molecule type" value="Genomic_DNA"/>
</dbReference>
<feature type="region of interest" description="Disordered" evidence="3">
    <location>
        <begin position="277"/>
        <end position="296"/>
    </location>
</feature>
<proteinExistence type="predicted"/>
<evidence type="ECO:0000256" key="2">
    <source>
        <dbReference type="ARBA" id="ARBA00023239"/>
    </source>
</evidence>
<dbReference type="RefSeq" id="WP_196196253.1">
    <property type="nucleotide sequence ID" value="NZ_JADPRT010000010.1"/>
</dbReference>